<dbReference type="GO" id="GO:0003725">
    <property type="term" value="F:double-stranded RNA binding"/>
    <property type="evidence" value="ECO:0007669"/>
    <property type="project" value="InterPro"/>
</dbReference>
<comment type="caution">
    <text evidence="3">The sequence shown here is derived from an EMBL/GenBank/DDBJ whole genome shotgun (WGS) entry which is preliminary data.</text>
</comment>
<keyword evidence="4" id="KW-1185">Reference proteome</keyword>
<dbReference type="InterPro" id="IPR006070">
    <property type="entry name" value="Sua5-like_dom"/>
</dbReference>
<evidence type="ECO:0000256" key="1">
    <source>
        <dbReference type="ARBA" id="ARBA00015492"/>
    </source>
</evidence>
<dbReference type="EMBL" id="JAPZBO010000001">
    <property type="protein sequence ID" value="KAJ5332019.1"/>
    <property type="molecule type" value="Genomic_DNA"/>
</dbReference>
<dbReference type="OrthoDB" id="4664297at2759"/>
<organism evidence="3 4">
    <name type="scientific">Penicillium atrosanguineum</name>
    <dbReference type="NCBI Taxonomy" id="1132637"/>
    <lineage>
        <taxon>Eukaryota</taxon>
        <taxon>Fungi</taxon>
        <taxon>Dikarya</taxon>
        <taxon>Ascomycota</taxon>
        <taxon>Pezizomycotina</taxon>
        <taxon>Eurotiomycetes</taxon>
        <taxon>Eurotiomycetidae</taxon>
        <taxon>Eurotiales</taxon>
        <taxon>Aspergillaceae</taxon>
        <taxon>Penicillium</taxon>
    </lineage>
</organism>
<accession>A0A9W9QFI6</accession>
<evidence type="ECO:0000259" key="2">
    <source>
        <dbReference type="Pfam" id="PF01300"/>
    </source>
</evidence>
<reference evidence="3" key="1">
    <citation type="submission" date="2022-12" db="EMBL/GenBank/DDBJ databases">
        <authorList>
            <person name="Petersen C."/>
        </authorList>
    </citation>
    <scope>NUCLEOTIDE SEQUENCE</scope>
    <source>
        <strain evidence="3">IBT 21472</strain>
    </source>
</reference>
<sequence length="151" mass="16838">MIRVLHQDLDMSFGVVAPFRSDHPILQNLAPTTIANTTKNNTLAIYISGSSLLTELSRLNDEAGQLMLGSSANLTGTGQNFRVEDVDYEIKAAFGIIVDYGLQRYHIYGGRPSTIIDFENIKVLRMGSTYELLKECMMKYWGWKHAGGYGV</sequence>
<gene>
    <name evidence="3" type="ORF">N7476_001802</name>
</gene>
<dbReference type="Proteomes" id="UP001147746">
    <property type="component" value="Unassembled WGS sequence"/>
</dbReference>
<dbReference type="Gene3D" id="3.90.870.10">
    <property type="entry name" value="DHBP synthase"/>
    <property type="match status" value="1"/>
</dbReference>
<reference evidence="3" key="2">
    <citation type="journal article" date="2023" name="IMA Fungus">
        <title>Comparative genomic study of the Penicillium genus elucidates a diverse pangenome and 15 lateral gene transfer events.</title>
        <authorList>
            <person name="Petersen C."/>
            <person name="Sorensen T."/>
            <person name="Nielsen M.R."/>
            <person name="Sondergaard T.E."/>
            <person name="Sorensen J.L."/>
            <person name="Fitzpatrick D.A."/>
            <person name="Frisvad J.C."/>
            <person name="Nielsen K.L."/>
        </authorList>
    </citation>
    <scope>NUCLEOTIDE SEQUENCE</scope>
    <source>
        <strain evidence="3">IBT 21472</strain>
    </source>
</reference>
<dbReference type="AlphaFoldDB" id="A0A9W9QFI6"/>
<feature type="domain" description="YrdC-like" evidence="2">
    <location>
        <begin position="37"/>
        <end position="127"/>
    </location>
</feature>
<dbReference type="InterPro" id="IPR017945">
    <property type="entry name" value="DHBP_synth_RibB-like_a/b_dom"/>
</dbReference>
<name>A0A9W9QFI6_9EURO</name>
<dbReference type="Pfam" id="PF01300">
    <property type="entry name" value="Sua5_yciO_yrdC"/>
    <property type="match status" value="1"/>
</dbReference>
<evidence type="ECO:0000313" key="4">
    <source>
        <dbReference type="Proteomes" id="UP001147746"/>
    </source>
</evidence>
<proteinExistence type="predicted"/>
<evidence type="ECO:0000313" key="3">
    <source>
        <dbReference type="EMBL" id="KAJ5332019.1"/>
    </source>
</evidence>
<protein>
    <recommendedName>
        <fullName evidence="1">Threonylcarbamoyl-AMP synthase</fullName>
    </recommendedName>
</protein>
<dbReference type="SUPFAM" id="SSF55821">
    <property type="entry name" value="YrdC/RibB"/>
    <property type="match status" value="1"/>
</dbReference>